<dbReference type="EMBL" id="UGTA01000001">
    <property type="protein sequence ID" value="SUB58223.1"/>
    <property type="molecule type" value="Genomic_DNA"/>
</dbReference>
<evidence type="ECO:0000256" key="4">
    <source>
        <dbReference type="HAMAP-Rule" id="MF_00849"/>
    </source>
</evidence>
<dbReference type="InterPro" id="IPR035647">
    <property type="entry name" value="EFG_III/V"/>
</dbReference>
<dbReference type="GO" id="GO:0000049">
    <property type="term" value="F:tRNA binding"/>
    <property type="evidence" value="ECO:0007669"/>
    <property type="project" value="UniProtKB-KW"/>
</dbReference>
<comment type="function">
    <text evidence="4">A 50S ribosomal subunit assembly protein with GTPase activity, required for 50S subunit assembly at low temperatures, may also play a role in translation. Binds GTP and analogs. Binds the 70S ribosome between the 30S and 50S subunits, in a similar position as ribosome-bound EF-G; it contacts a number of ribosomal proteins, both rRNAs and the A-site tRNA.</text>
</comment>
<dbReference type="FunFam" id="3.30.70.870:FF:000003">
    <property type="entry name" value="GTP-binding protein TypA"/>
    <property type="match status" value="1"/>
</dbReference>
<evidence type="ECO:0000259" key="5">
    <source>
        <dbReference type="PROSITE" id="PS51722"/>
    </source>
</evidence>
<keyword evidence="7" id="KW-1185">Reference proteome</keyword>
<dbReference type="CDD" id="cd01891">
    <property type="entry name" value="TypA_BipA"/>
    <property type="match status" value="1"/>
</dbReference>
<proteinExistence type="inferred from homology"/>
<dbReference type="RefSeq" id="WP_115314754.1">
    <property type="nucleotide sequence ID" value="NZ_LWIF01000001.1"/>
</dbReference>
<dbReference type="Pfam" id="PF00009">
    <property type="entry name" value="GTP_EFTU"/>
    <property type="match status" value="1"/>
</dbReference>
<evidence type="ECO:0000313" key="6">
    <source>
        <dbReference type="EMBL" id="SUB58223.1"/>
    </source>
</evidence>
<dbReference type="PANTHER" id="PTHR42908">
    <property type="entry name" value="TRANSLATION ELONGATION FACTOR-RELATED"/>
    <property type="match status" value="1"/>
</dbReference>
<dbReference type="InterPro" id="IPR042116">
    <property type="entry name" value="TypA/BipA_C"/>
</dbReference>
<dbReference type="FunFam" id="2.40.30.10:FF:000016">
    <property type="entry name" value="GTP-binding protein TypA"/>
    <property type="match status" value="1"/>
</dbReference>
<keyword evidence="4" id="KW-0378">Hydrolase</keyword>
<keyword evidence="4" id="KW-0690">Ribosome biogenesis</keyword>
<dbReference type="NCBIfam" id="TIGR01394">
    <property type="entry name" value="TypA_BipA"/>
    <property type="match status" value="1"/>
</dbReference>
<dbReference type="SMART" id="SM00838">
    <property type="entry name" value="EFG_C"/>
    <property type="match status" value="1"/>
</dbReference>
<comment type="subcellular location">
    <subcellularLocation>
        <location evidence="4">Cytoplasm</location>
    </subcellularLocation>
    <text evidence="4">Binds to ribosomes.</text>
</comment>
<dbReference type="SUPFAM" id="SSF54980">
    <property type="entry name" value="EF-G C-terminal domain-like"/>
    <property type="match status" value="2"/>
</dbReference>
<dbReference type="GO" id="GO:0005525">
    <property type="term" value="F:GTP binding"/>
    <property type="evidence" value="ECO:0007669"/>
    <property type="project" value="UniProtKB-UniRule"/>
</dbReference>
<keyword evidence="4" id="KW-0694">RNA-binding</keyword>
<keyword evidence="1 4" id="KW-0547">Nucleotide-binding</keyword>
<dbReference type="HAMAP" id="MF_00849">
    <property type="entry name" value="BipA"/>
    <property type="match status" value="1"/>
</dbReference>
<feature type="binding site" evidence="4">
    <location>
        <begin position="20"/>
        <end position="25"/>
    </location>
    <ligand>
        <name>GTP</name>
        <dbReference type="ChEBI" id="CHEBI:37565"/>
    </ligand>
</feature>
<dbReference type="Pfam" id="PF03144">
    <property type="entry name" value="GTP_EFTU_D2"/>
    <property type="match status" value="1"/>
</dbReference>
<dbReference type="GO" id="GO:0005829">
    <property type="term" value="C:cytosol"/>
    <property type="evidence" value="ECO:0007669"/>
    <property type="project" value="TreeGrafter"/>
</dbReference>
<dbReference type="Gene3D" id="3.30.70.240">
    <property type="match status" value="1"/>
</dbReference>
<keyword evidence="4" id="KW-0820">tRNA-binding</keyword>
<dbReference type="GO" id="GO:0003924">
    <property type="term" value="F:GTPase activity"/>
    <property type="evidence" value="ECO:0007669"/>
    <property type="project" value="UniProtKB-UniRule"/>
</dbReference>
<dbReference type="InterPro" id="IPR031157">
    <property type="entry name" value="G_TR_CS"/>
</dbReference>
<dbReference type="Gene3D" id="2.40.30.10">
    <property type="entry name" value="Translation factors"/>
    <property type="match status" value="1"/>
</dbReference>
<dbReference type="GO" id="GO:0097216">
    <property type="term" value="F:guanosine tetraphosphate binding"/>
    <property type="evidence" value="ECO:0007669"/>
    <property type="project" value="UniProtKB-ARBA"/>
</dbReference>
<comment type="similarity">
    <text evidence="4">Belongs to the TRAFAC class translation factor GTPase superfamily. Classic translation factor GTPase family. BipA subfamily.</text>
</comment>
<dbReference type="FunFam" id="2.40.50.250:FF:000001">
    <property type="entry name" value="GTP-binding protein TypA"/>
    <property type="match status" value="1"/>
</dbReference>
<dbReference type="GO" id="GO:0000027">
    <property type="term" value="P:ribosomal large subunit assembly"/>
    <property type="evidence" value="ECO:0007669"/>
    <property type="project" value="UniProtKB-UniRule"/>
</dbReference>
<dbReference type="PRINTS" id="PR00315">
    <property type="entry name" value="ELONGATNFCT"/>
</dbReference>
<dbReference type="CDD" id="cd03710">
    <property type="entry name" value="BipA_TypA_C"/>
    <property type="match status" value="1"/>
</dbReference>
<dbReference type="InterPro" id="IPR005225">
    <property type="entry name" value="Small_GTP-bd"/>
</dbReference>
<evidence type="ECO:0000256" key="1">
    <source>
        <dbReference type="ARBA" id="ARBA00022741"/>
    </source>
</evidence>
<feature type="domain" description="Tr-type G" evidence="5">
    <location>
        <begin position="8"/>
        <end position="204"/>
    </location>
</feature>
<dbReference type="Pfam" id="PF21018">
    <property type="entry name" value="BipA_C"/>
    <property type="match status" value="1"/>
</dbReference>
<reference evidence="6 7" key="1">
    <citation type="submission" date="2018-06" db="EMBL/GenBank/DDBJ databases">
        <authorList>
            <consortium name="Pathogen Informatics"/>
            <person name="Doyle S."/>
        </authorList>
    </citation>
    <scope>NUCLEOTIDE SEQUENCE [LARGE SCALE GENOMIC DNA]</scope>
    <source>
        <strain evidence="6 7">NCTC12872</strain>
    </source>
</reference>
<dbReference type="GO" id="GO:0009409">
    <property type="term" value="P:response to cold"/>
    <property type="evidence" value="ECO:0007669"/>
    <property type="project" value="UniProtKB-ARBA"/>
</dbReference>
<organism evidence="6 7">
    <name type="scientific">Phocoenobacter uteri</name>
    <dbReference type="NCBI Taxonomy" id="146806"/>
    <lineage>
        <taxon>Bacteria</taxon>
        <taxon>Pseudomonadati</taxon>
        <taxon>Pseudomonadota</taxon>
        <taxon>Gammaproteobacteria</taxon>
        <taxon>Pasteurellales</taxon>
        <taxon>Pasteurellaceae</taxon>
        <taxon>Phocoenobacter</taxon>
    </lineage>
</organism>
<dbReference type="FunFam" id="3.30.70.240:FF:000002">
    <property type="entry name" value="GTP-binding protein TypA"/>
    <property type="match status" value="1"/>
</dbReference>
<accession>A0A379C7F1</accession>
<dbReference type="InterPro" id="IPR004161">
    <property type="entry name" value="EFTu-like_2"/>
</dbReference>
<dbReference type="CDD" id="cd03691">
    <property type="entry name" value="BipA_TypA_II"/>
    <property type="match status" value="1"/>
</dbReference>
<sequence>MTQNLDITKLRNIAIIAHVDHGKTTLVDKLLQQSGTFEETRGDVDERVMDSNDLEKERGITILAKNTAINWNDYHINIVDTPGHADFGGEVERVLSMVDSVLLVVDAFDGPMPQTRFVTQKAFAHGLKPIVVINKVDRPGARPDWVVDQIFDLFVNLDATDEQLDFPIIYASALNGVAGLEHESLEADMTPLFKAIVKHVEPPKVELNGTFQMQISQLDYNSYVGVIGIGRIKRGSVKPGQQVTIIDSEGKKRNGKVGQVLSHLGLERYEAEVANAGDIVAITGLGELNISDTVCDTNNVDALPALSVDEPTVTMFFCVNTSPFCGKEGKFVTSRQILERLRKELVHNVALRVEETEDPDAFRVSGRGELHLSVLIENMRREGYELAVSRPKVIFREIDGRKQEPFEQVTVDVEEQHQGAVMEALGLRKGEVKDMSSDGKGRTRIEYIIPSRGLIGFRSDFMTMTSGTGLLYSSFSHYDDIKPGEIGKRKNGVLISNATGKALAFALFGLQERGKLLIDHAVEVYEGQIIGIHSRSNDLTVNCLQGKKLTNMRASGKDEAISLTTPVKFTLEQAIEFIDDDELVEVTPTSIRIRKKFLTELDRRRAARNS</sequence>
<dbReference type="GO" id="GO:0043022">
    <property type="term" value="F:ribosome binding"/>
    <property type="evidence" value="ECO:0007669"/>
    <property type="project" value="UniProtKB-UniRule"/>
</dbReference>
<dbReference type="InterPro" id="IPR000640">
    <property type="entry name" value="EFG_V-like"/>
</dbReference>
<dbReference type="PROSITE" id="PS00301">
    <property type="entry name" value="G_TR_1"/>
    <property type="match status" value="1"/>
</dbReference>
<dbReference type="OrthoDB" id="9801472at2"/>
<dbReference type="InterPro" id="IPR006298">
    <property type="entry name" value="BipA"/>
</dbReference>
<evidence type="ECO:0000256" key="2">
    <source>
        <dbReference type="ARBA" id="ARBA00023134"/>
    </source>
</evidence>
<dbReference type="InterPro" id="IPR035651">
    <property type="entry name" value="BipA_V"/>
</dbReference>
<dbReference type="GO" id="GO:0019843">
    <property type="term" value="F:rRNA binding"/>
    <property type="evidence" value="ECO:0007669"/>
    <property type="project" value="UniProtKB-KW"/>
</dbReference>
<dbReference type="InterPro" id="IPR048876">
    <property type="entry name" value="BipA_C"/>
</dbReference>
<dbReference type="InterPro" id="IPR047043">
    <property type="entry name" value="BipA_III"/>
</dbReference>
<gene>
    <name evidence="6" type="primary">typA</name>
    <name evidence="4" type="synonym">bipA</name>
    <name evidence="6" type="ORF">NCTC12872_00173</name>
</gene>
<dbReference type="Gene3D" id="3.40.50.300">
    <property type="entry name" value="P-loop containing nucleotide triphosphate hydrolases"/>
    <property type="match status" value="1"/>
</dbReference>
<dbReference type="InterPro" id="IPR009000">
    <property type="entry name" value="Transl_B-barrel_sf"/>
</dbReference>
<evidence type="ECO:0000256" key="3">
    <source>
        <dbReference type="ARBA" id="ARBA00048548"/>
    </source>
</evidence>
<keyword evidence="2 4" id="KW-0342">GTP-binding</keyword>
<dbReference type="CDD" id="cd16263">
    <property type="entry name" value="BipA_III"/>
    <property type="match status" value="1"/>
</dbReference>
<dbReference type="EC" id="3.6.5.-" evidence="4"/>
<dbReference type="Proteomes" id="UP000255417">
    <property type="component" value="Unassembled WGS sequence"/>
</dbReference>
<dbReference type="Gene3D" id="2.40.50.250">
    <property type="entry name" value="bipa protein"/>
    <property type="match status" value="1"/>
</dbReference>
<name>A0A379C7F1_9PAST</name>
<dbReference type="AlphaFoldDB" id="A0A379C7F1"/>
<dbReference type="PROSITE" id="PS51722">
    <property type="entry name" value="G_TR_2"/>
    <property type="match status" value="1"/>
</dbReference>
<dbReference type="FunFam" id="3.40.50.300:FF:000055">
    <property type="entry name" value="GTP-binding protein TypA"/>
    <property type="match status" value="1"/>
</dbReference>
<dbReference type="SUPFAM" id="SSF52540">
    <property type="entry name" value="P-loop containing nucleoside triphosphate hydrolases"/>
    <property type="match status" value="1"/>
</dbReference>
<dbReference type="Pfam" id="PF00679">
    <property type="entry name" value="EFG_C"/>
    <property type="match status" value="1"/>
</dbReference>
<keyword evidence="4" id="KW-0699">rRNA-binding</keyword>
<comment type="catalytic activity">
    <reaction evidence="3 4">
        <text>GTP + H2O = GDP + phosphate + H(+)</text>
        <dbReference type="Rhea" id="RHEA:19669"/>
        <dbReference type="ChEBI" id="CHEBI:15377"/>
        <dbReference type="ChEBI" id="CHEBI:15378"/>
        <dbReference type="ChEBI" id="CHEBI:37565"/>
        <dbReference type="ChEBI" id="CHEBI:43474"/>
        <dbReference type="ChEBI" id="CHEBI:58189"/>
    </reaction>
</comment>
<keyword evidence="4" id="KW-0963">Cytoplasm</keyword>
<dbReference type="PANTHER" id="PTHR42908:SF8">
    <property type="entry name" value="TR-TYPE G DOMAIN-CONTAINING PROTEIN"/>
    <property type="match status" value="1"/>
</dbReference>
<dbReference type="InterPro" id="IPR027417">
    <property type="entry name" value="P-loop_NTPase"/>
</dbReference>
<comment type="subunit">
    <text evidence="4">Monomer.</text>
</comment>
<dbReference type="SUPFAM" id="SSF50447">
    <property type="entry name" value="Translation proteins"/>
    <property type="match status" value="1"/>
</dbReference>
<dbReference type="GO" id="GO:1990904">
    <property type="term" value="C:ribonucleoprotein complex"/>
    <property type="evidence" value="ECO:0007669"/>
    <property type="project" value="TreeGrafter"/>
</dbReference>
<dbReference type="InterPro" id="IPR047042">
    <property type="entry name" value="BipA_II"/>
</dbReference>
<feature type="binding site" evidence="4">
    <location>
        <begin position="134"/>
        <end position="137"/>
    </location>
    <ligand>
        <name>GTP</name>
        <dbReference type="ChEBI" id="CHEBI:37565"/>
    </ligand>
</feature>
<dbReference type="Gene3D" id="3.30.70.870">
    <property type="entry name" value="Elongation Factor G (Translational Gtpase), domain 3"/>
    <property type="match status" value="1"/>
</dbReference>
<dbReference type="InterPro" id="IPR047041">
    <property type="entry name" value="BipA_GTP-bd_dom"/>
</dbReference>
<evidence type="ECO:0000313" key="7">
    <source>
        <dbReference type="Proteomes" id="UP000255417"/>
    </source>
</evidence>
<dbReference type="GO" id="GO:0010467">
    <property type="term" value="P:gene expression"/>
    <property type="evidence" value="ECO:0007669"/>
    <property type="project" value="UniProtKB-ARBA"/>
</dbReference>
<dbReference type="InterPro" id="IPR000795">
    <property type="entry name" value="T_Tr_GTP-bd_dom"/>
</dbReference>
<protein>
    <recommendedName>
        <fullName evidence="4">Large ribosomal subunit assembly factor BipA</fullName>
        <ecNumber evidence="4">3.6.5.-</ecNumber>
    </recommendedName>
    <alternativeName>
        <fullName evidence="4">GTP-binding protein BipA</fullName>
    </alternativeName>
</protein>
<dbReference type="NCBIfam" id="TIGR00231">
    <property type="entry name" value="small_GTP"/>
    <property type="match status" value="1"/>
</dbReference>